<gene>
    <name evidence="4" type="ORF">ENSA7_66070</name>
</gene>
<proteinExistence type="predicted"/>
<dbReference type="PANTHER" id="PTHR38687">
    <property type="entry name" value="CELL DIVISION PROTEIN DEDD-RELATED"/>
    <property type="match status" value="1"/>
</dbReference>
<accession>A0A2S9XZF8</accession>
<dbReference type="EMBL" id="PVNL01000126">
    <property type="protein sequence ID" value="PRP98110.1"/>
    <property type="molecule type" value="Genomic_DNA"/>
</dbReference>
<evidence type="ECO:0000256" key="1">
    <source>
        <dbReference type="SAM" id="MobiDB-lite"/>
    </source>
</evidence>
<protein>
    <submittedName>
        <fullName evidence="4">Cell division protein FtsN</fullName>
    </submittedName>
</protein>
<keyword evidence="2" id="KW-0812">Transmembrane</keyword>
<dbReference type="Pfam" id="PF05036">
    <property type="entry name" value="SPOR"/>
    <property type="match status" value="1"/>
</dbReference>
<feature type="region of interest" description="Disordered" evidence="1">
    <location>
        <begin position="82"/>
        <end position="180"/>
    </location>
</feature>
<keyword evidence="2" id="KW-0472">Membrane</keyword>
<feature type="compositionally biased region" description="Basic and acidic residues" evidence="1">
    <location>
        <begin position="139"/>
        <end position="153"/>
    </location>
</feature>
<dbReference type="Proteomes" id="UP000238823">
    <property type="component" value="Unassembled WGS sequence"/>
</dbReference>
<keyword evidence="2" id="KW-1133">Transmembrane helix</keyword>
<comment type="caution">
    <text evidence="4">The sequence shown here is derived from an EMBL/GenBank/DDBJ whole genome shotgun (WGS) entry which is preliminary data.</text>
</comment>
<dbReference type="PANTHER" id="PTHR38687:SF2">
    <property type="entry name" value="CELL DIVISION PROTEIN FTSN"/>
    <property type="match status" value="1"/>
</dbReference>
<keyword evidence="4" id="KW-0131">Cell cycle</keyword>
<feature type="compositionally biased region" description="Basic and acidic residues" evidence="1">
    <location>
        <begin position="99"/>
        <end position="112"/>
    </location>
</feature>
<sequence>MREMHKWKDKVELSLDNRQIFFLFFGLSVIGCFVFALGIMTGRRIQWEPGQEVAAVGGQDSLALLEGEAPEDEHFAFQRGLSESDAEAIPPTRDPAVPPRDEGEVRAERAEAADQAANQAASQAANHANAVADAASARAEQRAAENDEVDAKIAEQQQALAHATPAAAQAKPASSEADGTRRFTLQMKAFSRQEDADKLAATLRHNGHDVRIESHDVRGRSWHRVRLGTFDTWDEALAAKQTFEKAEKVIAYVVSL</sequence>
<dbReference type="PROSITE" id="PS51724">
    <property type="entry name" value="SPOR"/>
    <property type="match status" value="1"/>
</dbReference>
<feature type="domain" description="SPOR" evidence="3">
    <location>
        <begin position="177"/>
        <end position="256"/>
    </location>
</feature>
<organism evidence="4 5">
    <name type="scientific">Enhygromyxa salina</name>
    <dbReference type="NCBI Taxonomy" id="215803"/>
    <lineage>
        <taxon>Bacteria</taxon>
        <taxon>Pseudomonadati</taxon>
        <taxon>Myxococcota</taxon>
        <taxon>Polyangia</taxon>
        <taxon>Nannocystales</taxon>
        <taxon>Nannocystaceae</taxon>
        <taxon>Enhygromyxa</taxon>
    </lineage>
</organism>
<evidence type="ECO:0000256" key="2">
    <source>
        <dbReference type="SAM" id="Phobius"/>
    </source>
</evidence>
<name>A0A2S9XZF8_9BACT</name>
<dbReference type="PROSITE" id="PS51257">
    <property type="entry name" value="PROKAR_LIPOPROTEIN"/>
    <property type="match status" value="1"/>
</dbReference>
<dbReference type="InterPro" id="IPR036680">
    <property type="entry name" value="SPOR-like_sf"/>
</dbReference>
<dbReference type="SUPFAM" id="SSF110997">
    <property type="entry name" value="Sporulation related repeat"/>
    <property type="match status" value="1"/>
</dbReference>
<feature type="compositionally biased region" description="Low complexity" evidence="1">
    <location>
        <begin position="156"/>
        <end position="177"/>
    </location>
</feature>
<feature type="transmembrane region" description="Helical" evidence="2">
    <location>
        <begin position="20"/>
        <end position="40"/>
    </location>
</feature>
<evidence type="ECO:0000313" key="5">
    <source>
        <dbReference type="Proteomes" id="UP000238823"/>
    </source>
</evidence>
<dbReference type="InterPro" id="IPR052521">
    <property type="entry name" value="Cell_div_SPOR-domain"/>
</dbReference>
<keyword evidence="4" id="KW-0132">Cell division</keyword>
<dbReference type="AlphaFoldDB" id="A0A2S9XZF8"/>
<evidence type="ECO:0000259" key="3">
    <source>
        <dbReference type="PROSITE" id="PS51724"/>
    </source>
</evidence>
<dbReference type="Gene3D" id="3.30.70.1070">
    <property type="entry name" value="Sporulation related repeat"/>
    <property type="match status" value="1"/>
</dbReference>
<dbReference type="RefSeq" id="WP_181234353.1">
    <property type="nucleotide sequence ID" value="NZ_PVNL01000126.1"/>
</dbReference>
<evidence type="ECO:0000313" key="4">
    <source>
        <dbReference type="EMBL" id="PRP98110.1"/>
    </source>
</evidence>
<dbReference type="GO" id="GO:0051301">
    <property type="term" value="P:cell division"/>
    <property type="evidence" value="ECO:0007669"/>
    <property type="project" value="UniProtKB-KW"/>
</dbReference>
<feature type="compositionally biased region" description="Low complexity" evidence="1">
    <location>
        <begin position="113"/>
        <end position="138"/>
    </location>
</feature>
<dbReference type="GO" id="GO:0042834">
    <property type="term" value="F:peptidoglycan binding"/>
    <property type="evidence" value="ECO:0007669"/>
    <property type="project" value="InterPro"/>
</dbReference>
<dbReference type="InterPro" id="IPR007730">
    <property type="entry name" value="SPOR-like_dom"/>
</dbReference>
<reference evidence="4 5" key="1">
    <citation type="submission" date="2018-03" db="EMBL/GenBank/DDBJ databases">
        <title>Draft Genome Sequences of the Obligatory Marine Myxobacteria Enhygromyxa salina SWB007.</title>
        <authorList>
            <person name="Poehlein A."/>
            <person name="Moghaddam J.A."/>
            <person name="Harms H."/>
            <person name="Alanjari M."/>
            <person name="Koenig G.M."/>
            <person name="Daniel R."/>
            <person name="Schaeberle T.F."/>
        </authorList>
    </citation>
    <scope>NUCLEOTIDE SEQUENCE [LARGE SCALE GENOMIC DNA]</scope>
    <source>
        <strain evidence="4 5">SWB007</strain>
    </source>
</reference>